<proteinExistence type="predicted"/>
<accession>A0A3P2ACZ2</accession>
<gene>
    <name evidence="1" type="ORF">EII33_05460</name>
</gene>
<evidence type="ECO:0000313" key="1">
    <source>
        <dbReference type="EMBL" id="RRD92030.1"/>
    </source>
</evidence>
<dbReference type="Proteomes" id="UP000279562">
    <property type="component" value="Unassembled WGS sequence"/>
</dbReference>
<reference evidence="1 2" key="1">
    <citation type="submission" date="2018-11" db="EMBL/GenBank/DDBJ databases">
        <title>Genomes From Bacteria Associated with the Canine Oral Cavity: a Test Case for Automated Genome-Based Taxonomic Assignment.</title>
        <authorList>
            <person name="Coil D.A."/>
            <person name="Jospin G."/>
            <person name="Darling A.E."/>
            <person name="Wallis C."/>
            <person name="Davis I.J."/>
            <person name="Harris S."/>
            <person name="Eisen J.A."/>
            <person name="Holcombe L.J."/>
            <person name="O'Flynn C."/>
        </authorList>
    </citation>
    <scope>NUCLEOTIDE SEQUENCE [LARGE SCALE GENOMIC DNA]</scope>
    <source>
        <strain evidence="1 2">OH1047_COT-310</strain>
    </source>
</reference>
<dbReference type="EMBL" id="RQYF01000016">
    <property type="protein sequence ID" value="RRD92030.1"/>
    <property type="molecule type" value="Genomic_DNA"/>
</dbReference>
<evidence type="ECO:0000313" key="2">
    <source>
        <dbReference type="Proteomes" id="UP000279562"/>
    </source>
</evidence>
<dbReference type="RefSeq" id="WP_125238851.1">
    <property type="nucleotide sequence ID" value="NZ_RQYF01000016.1"/>
</dbReference>
<dbReference type="AlphaFoldDB" id="A0A3P2ACZ2"/>
<organism evidence="1 2">
    <name type="scientific">Prevotella heparinolytica</name>
    <dbReference type="NCBI Taxonomy" id="28113"/>
    <lineage>
        <taxon>Bacteria</taxon>
        <taxon>Pseudomonadati</taxon>
        <taxon>Bacteroidota</taxon>
        <taxon>Bacteroidia</taxon>
        <taxon>Bacteroidales</taxon>
        <taxon>Bacteroidaceae</taxon>
        <taxon>Bacteroides</taxon>
    </lineage>
</organism>
<name>A0A3P2ACZ2_9BACE</name>
<keyword evidence="2" id="KW-1185">Reference proteome</keyword>
<protein>
    <submittedName>
        <fullName evidence="1">DUF4857 domain-containing protein</fullName>
    </submittedName>
</protein>
<comment type="caution">
    <text evidence="1">The sequence shown here is derived from an EMBL/GenBank/DDBJ whole genome shotgun (WGS) entry which is preliminary data.</text>
</comment>
<dbReference type="Pfam" id="PF16149">
    <property type="entry name" value="DUF4857"/>
    <property type="match status" value="1"/>
</dbReference>
<sequence length="344" mass="39859">MKRFSQLFLCLTVVLLLLWQLPWCYTFFVARPSRTPFSMYSCVIGDFVSIGYDEGVGTFRRDQAGNHYTQEETDSILPLFYVRQLMADERFPDSIMGVAVTPREVQHTNFNFRISATDINTSAVPLYPLLESMSKRVELKMPDDVFRITPTGIEFIVMESNSIDEAKSRRFTEALTKKSFRFPARYVAGNPTTRKEYDEGYLILDDEGKLFHLKQMQGRPYVRAIELPQDVQAKHLFITEFSDRKTLGYLTDANHAFYVLMNKTYEVIKTGLPAYNPEKDNLTIFGNMFDWTVSVEKPEGKAYYALNAEDYSLIESMQSPDTGHTMPGLHFTSYRDEYVKPRFF</sequence>
<dbReference type="InterPro" id="IPR032333">
    <property type="entry name" value="DUF4857"/>
</dbReference>